<comment type="caution">
    <text evidence="1">The sequence shown here is derived from an EMBL/GenBank/DDBJ whole genome shotgun (WGS) entry which is preliminary data.</text>
</comment>
<gene>
    <name evidence="1" type="ORF">UU67_C0019G0004</name>
</gene>
<evidence type="ECO:0000313" key="1">
    <source>
        <dbReference type="EMBL" id="KKS13726.1"/>
    </source>
</evidence>
<dbReference type="EMBL" id="LCBN01000019">
    <property type="protein sequence ID" value="KKS13726.1"/>
    <property type="molecule type" value="Genomic_DNA"/>
</dbReference>
<name>A0A0G0YVM0_9BACT</name>
<dbReference type="AlphaFoldDB" id="A0A0G0YVM0"/>
<proteinExistence type="predicted"/>
<organism evidence="1 2">
    <name type="scientific">Candidatus Daviesbacteria bacterium GW2011_GWB1_41_5</name>
    <dbReference type="NCBI Taxonomy" id="1618429"/>
    <lineage>
        <taxon>Bacteria</taxon>
        <taxon>Candidatus Daviesiibacteriota</taxon>
    </lineage>
</organism>
<accession>A0A0G0YVM0</accession>
<protein>
    <submittedName>
        <fullName evidence="1">Uncharacterized protein</fullName>
    </submittedName>
</protein>
<dbReference type="Proteomes" id="UP000034753">
    <property type="component" value="Unassembled WGS sequence"/>
</dbReference>
<sequence>MNKKIMLGIIVVLALTGVGLFVYQQGSSDPQISPTATPPEGVPTGISNVRPECQLSGRIVFIADKLTRSDGASFVYQGVMDSHDTLNWSINPAEDVRVGPNRFSAIPLPNGKETPTIAFNQGKPSLTTYKLSASIDYPYVVNNKVEVLNQKCTGTIEVKIAY</sequence>
<reference evidence="1 2" key="1">
    <citation type="journal article" date="2015" name="Nature">
        <title>rRNA introns, odd ribosomes, and small enigmatic genomes across a large radiation of phyla.</title>
        <authorList>
            <person name="Brown C.T."/>
            <person name="Hug L.A."/>
            <person name="Thomas B.C."/>
            <person name="Sharon I."/>
            <person name="Castelle C.J."/>
            <person name="Singh A."/>
            <person name="Wilkins M.J."/>
            <person name="Williams K.H."/>
            <person name="Banfield J.F."/>
        </authorList>
    </citation>
    <scope>NUCLEOTIDE SEQUENCE [LARGE SCALE GENOMIC DNA]</scope>
</reference>
<evidence type="ECO:0000313" key="2">
    <source>
        <dbReference type="Proteomes" id="UP000034753"/>
    </source>
</evidence>